<proteinExistence type="predicted"/>
<dbReference type="EMBL" id="SDVB01000170">
    <property type="protein sequence ID" value="RYC17512.1"/>
    <property type="molecule type" value="Genomic_DNA"/>
</dbReference>
<dbReference type="SUPFAM" id="SSF54197">
    <property type="entry name" value="HIT-like"/>
    <property type="match status" value="1"/>
</dbReference>
<accession>A0A4Q2TDX5</accession>
<reference evidence="3 4" key="1">
    <citation type="submission" date="2019-01" db="EMBL/GenBank/DDBJ databases">
        <authorList>
            <person name="Deng T."/>
        </authorList>
    </citation>
    <scope>NUCLEOTIDE SEQUENCE [LARGE SCALE GENOMIC DNA]</scope>
    <source>
        <strain evidence="3 4">F8825</strain>
    </source>
</reference>
<dbReference type="InterPro" id="IPR036265">
    <property type="entry name" value="HIT-like_sf"/>
</dbReference>
<sequence length="158" mass="18183">MPLSFDIRMKDVDLARMDVCESEHWLTRLHFNQSYLGRCLVIAKRVSDTSLATCTDDEYGDLRHVLQRYERVVGAAFRPARFNHTQLGNEWPQLHVHAIPRYDTPRQWKHYVIADTRYHQNPSPKPPPPVPLEEAYAIAAHLRALFAADGDTGRPSPP</sequence>
<dbReference type="InterPro" id="IPR011146">
    <property type="entry name" value="HIT-like"/>
</dbReference>
<organism evidence="3 4">
    <name type="scientific">Ciceribacter ferrooxidans</name>
    <dbReference type="NCBI Taxonomy" id="2509717"/>
    <lineage>
        <taxon>Bacteria</taxon>
        <taxon>Pseudomonadati</taxon>
        <taxon>Pseudomonadota</taxon>
        <taxon>Alphaproteobacteria</taxon>
        <taxon>Hyphomicrobiales</taxon>
        <taxon>Rhizobiaceae</taxon>
        <taxon>Ciceribacter</taxon>
    </lineage>
</organism>
<dbReference type="RefSeq" id="WP_129331123.1">
    <property type="nucleotide sequence ID" value="NZ_SDVB01000170.1"/>
</dbReference>
<feature type="domain" description="HIT" evidence="2">
    <location>
        <begin position="5"/>
        <end position="108"/>
    </location>
</feature>
<dbReference type="AlphaFoldDB" id="A0A4Q2TDX5"/>
<keyword evidence="4" id="KW-1185">Reference proteome</keyword>
<evidence type="ECO:0000313" key="4">
    <source>
        <dbReference type="Proteomes" id="UP000291088"/>
    </source>
</evidence>
<dbReference type="PROSITE" id="PS51084">
    <property type="entry name" value="HIT_2"/>
    <property type="match status" value="1"/>
</dbReference>
<gene>
    <name evidence="3" type="ORF">EUU22_05880</name>
</gene>
<dbReference type="OrthoDB" id="9784774at2"/>
<dbReference type="Pfam" id="PF01230">
    <property type="entry name" value="HIT"/>
    <property type="match status" value="1"/>
</dbReference>
<comment type="caution">
    <text evidence="1">Lacks conserved residue(s) required for the propagation of feature annotation.</text>
</comment>
<evidence type="ECO:0000259" key="2">
    <source>
        <dbReference type="PROSITE" id="PS51084"/>
    </source>
</evidence>
<comment type="caution">
    <text evidence="3">The sequence shown here is derived from an EMBL/GenBank/DDBJ whole genome shotgun (WGS) entry which is preliminary data.</text>
</comment>
<protein>
    <submittedName>
        <fullName evidence="3">HIT domain-containing protein</fullName>
    </submittedName>
</protein>
<dbReference type="Gene3D" id="3.30.428.10">
    <property type="entry name" value="HIT-like"/>
    <property type="match status" value="1"/>
</dbReference>
<dbReference type="Proteomes" id="UP000291088">
    <property type="component" value="Unassembled WGS sequence"/>
</dbReference>
<dbReference type="GO" id="GO:0003824">
    <property type="term" value="F:catalytic activity"/>
    <property type="evidence" value="ECO:0007669"/>
    <property type="project" value="InterPro"/>
</dbReference>
<name>A0A4Q2TDX5_9HYPH</name>
<evidence type="ECO:0000313" key="3">
    <source>
        <dbReference type="EMBL" id="RYC17512.1"/>
    </source>
</evidence>
<evidence type="ECO:0000256" key="1">
    <source>
        <dbReference type="PROSITE-ProRule" id="PRU00464"/>
    </source>
</evidence>